<proteinExistence type="predicted"/>
<keyword evidence="3" id="KW-1185">Reference proteome</keyword>
<dbReference type="SUPFAM" id="SSF54001">
    <property type="entry name" value="Cysteine proteinases"/>
    <property type="match status" value="1"/>
</dbReference>
<organism evidence="2 3">
    <name type="scientific">Clostridium porci</name>
    <dbReference type="NCBI Taxonomy" id="2605778"/>
    <lineage>
        <taxon>Bacteria</taxon>
        <taxon>Bacillati</taxon>
        <taxon>Bacillota</taxon>
        <taxon>Clostridia</taxon>
        <taxon>Eubacteriales</taxon>
        <taxon>Clostridiaceae</taxon>
        <taxon>Clostridium</taxon>
    </lineage>
</organism>
<dbReference type="RefSeq" id="WP_154470609.1">
    <property type="nucleotide sequence ID" value="NZ_VUMD01000001.1"/>
</dbReference>
<comment type="caution">
    <text evidence="2">The sequence shown here is derived from an EMBL/GenBank/DDBJ whole genome shotgun (WGS) entry which is preliminary data.</text>
</comment>
<dbReference type="AlphaFoldDB" id="A0A7X2TAW9"/>
<reference evidence="2 3" key="1">
    <citation type="submission" date="2019-08" db="EMBL/GenBank/DDBJ databases">
        <title>In-depth cultivation of the pig gut microbiome towards novel bacterial diversity and tailored functional studies.</title>
        <authorList>
            <person name="Wylensek D."/>
            <person name="Hitch T.C.A."/>
            <person name="Clavel T."/>
        </authorList>
    </citation>
    <scope>NUCLEOTIDE SEQUENCE [LARGE SCALE GENOMIC DNA]</scope>
    <source>
        <strain evidence="2 3">WCA-389-WT-23D1</strain>
    </source>
</reference>
<protein>
    <submittedName>
        <fullName evidence="2">Transglutaminase domain-containing protein</fullName>
    </submittedName>
</protein>
<sequence>MLTDSMAPDGSQVNKEGEWVINSVVQTQSIGTQLPKMGIQSSKGDLYYSGLRHALDSVPLYPMETTGSDEVGRLLDAIFAQIITEDMDTHDKLKACYDYIIQNTEYGSLVRLGDPYLSAYGTFIFKEGVCDTYSAAYAVVARKSGVPMYIVGGETHKAGGGEYEKL</sequence>
<feature type="domain" description="Transglutaminase-like" evidence="1">
    <location>
        <begin position="80"/>
        <end position="157"/>
    </location>
</feature>
<evidence type="ECO:0000259" key="1">
    <source>
        <dbReference type="Pfam" id="PF01841"/>
    </source>
</evidence>
<accession>A0A7X2TAW9</accession>
<dbReference type="Gene3D" id="3.10.620.30">
    <property type="match status" value="1"/>
</dbReference>
<dbReference type="EMBL" id="VUMD01000001">
    <property type="protein sequence ID" value="MSS35197.1"/>
    <property type="molecule type" value="Genomic_DNA"/>
</dbReference>
<dbReference type="Proteomes" id="UP000429958">
    <property type="component" value="Unassembled WGS sequence"/>
</dbReference>
<evidence type="ECO:0000313" key="3">
    <source>
        <dbReference type="Proteomes" id="UP000429958"/>
    </source>
</evidence>
<gene>
    <name evidence="2" type="ORF">FYJ39_01030</name>
</gene>
<dbReference type="InterPro" id="IPR038765">
    <property type="entry name" value="Papain-like_cys_pep_sf"/>
</dbReference>
<name>A0A7X2TAW9_9CLOT</name>
<dbReference type="InterPro" id="IPR002931">
    <property type="entry name" value="Transglutaminase-like"/>
</dbReference>
<evidence type="ECO:0000313" key="2">
    <source>
        <dbReference type="EMBL" id="MSS35197.1"/>
    </source>
</evidence>
<dbReference type="Pfam" id="PF01841">
    <property type="entry name" value="Transglut_core"/>
    <property type="match status" value="1"/>
</dbReference>